<dbReference type="OrthoDB" id="3429567at2"/>
<accession>A0A561BX32</accession>
<protein>
    <submittedName>
        <fullName evidence="3">Nicotinamidase-related amidase</fullName>
    </submittedName>
</protein>
<evidence type="ECO:0000259" key="2">
    <source>
        <dbReference type="Pfam" id="PF00857"/>
    </source>
</evidence>
<evidence type="ECO:0000256" key="1">
    <source>
        <dbReference type="ARBA" id="ARBA00022801"/>
    </source>
</evidence>
<sequence>MREPVDALLIIDVQVAHVTGPGAVPSADALVAQTTTLLDHARAAGALVVHVQNDGAEGLSDAPGTPGWDLHFPVVDGEPVVRKVHDDAFADTGLTELLAQRDVGSLVVCGLMSEMCVSATARTALARGFRVVLPRDAHATTGIPAMNGADPVPAEVVSRVAEWALGDELESVPHAAEVSFRPS</sequence>
<reference evidence="3 4" key="1">
    <citation type="submission" date="2019-06" db="EMBL/GenBank/DDBJ databases">
        <title>Sequencing the genomes of 1000 actinobacteria strains.</title>
        <authorList>
            <person name="Klenk H.-P."/>
        </authorList>
    </citation>
    <scope>NUCLEOTIDE SEQUENCE [LARGE SCALE GENOMIC DNA]</scope>
    <source>
        <strain evidence="3 4">DSM 24683</strain>
    </source>
</reference>
<proteinExistence type="predicted"/>
<dbReference type="CDD" id="cd01014">
    <property type="entry name" value="nicotinamidase_related"/>
    <property type="match status" value="1"/>
</dbReference>
<dbReference type="InterPro" id="IPR036380">
    <property type="entry name" value="Isochorismatase-like_sf"/>
</dbReference>
<evidence type="ECO:0000313" key="3">
    <source>
        <dbReference type="EMBL" id="TWD83407.1"/>
    </source>
</evidence>
<dbReference type="PANTHER" id="PTHR43540">
    <property type="entry name" value="PEROXYUREIDOACRYLATE/UREIDOACRYLATE AMIDOHYDROLASE-RELATED"/>
    <property type="match status" value="1"/>
</dbReference>
<name>A0A561BX32_9ACTN</name>
<gene>
    <name evidence="3" type="ORF">FB561_4569</name>
</gene>
<dbReference type="InterPro" id="IPR000868">
    <property type="entry name" value="Isochorismatase-like_dom"/>
</dbReference>
<evidence type="ECO:0000313" key="4">
    <source>
        <dbReference type="Proteomes" id="UP000318380"/>
    </source>
</evidence>
<feature type="domain" description="Isochorismatase-like" evidence="2">
    <location>
        <begin position="7"/>
        <end position="141"/>
    </location>
</feature>
<dbReference type="Gene3D" id="3.40.50.850">
    <property type="entry name" value="Isochorismatase-like"/>
    <property type="match status" value="1"/>
</dbReference>
<dbReference type="PANTHER" id="PTHR43540:SF1">
    <property type="entry name" value="ISOCHORISMATASE HYDROLASE"/>
    <property type="match status" value="1"/>
</dbReference>
<dbReference type="SUPFAM" id="SSF52499">
    <property type="entry name" value="Isochorismatase-like hydrolases"/>
    <property type="match status" value="1"/>
</dbReference>
<organism evidence="3 4">
    <name type="scientific">Kribbella amoyensis</name>
    <dbReference type="NCBI Taxonomy" id="996641"/>
    <lineage>
        <taxon>Bacteria</taxon>
        <taxon>Bacillati</taxon>
        <taxon>Actinomycetota</taxon>
        <taxon>Actinomycetes</taxon>
        <taxon>Propionibacteriales</taxon>
        <taxon>Kribbellaceae</taxon>
        <taxon>Kribbella</taxon>
    </lineage>
</organism>
<comment type="caution">
    <text evidence="3">The sequence shown here is derived from an EMBL/GenBank/DDBJ whole genome shotgun (WGS) entry which is preliminary data.</text>
</comment>
<dbReference type="GO" id="GO:0016787">
    <property type="term" value="F:hydrolase activity"/>
    <property type="evidence" value="ECO:0007669"/>
    <property type="project" value="UniProtKB-KW"/>
</dbReference>
<dbReference type="RefSeq" id="WP_145809919.1">
    <property type="nucleotide sequence ID" value="NZ_VIVK01000001.1"/>
</dbReference>
<dbReference type="EMBL" id="VIVK01000001">
    <property type="protein sequence ID" value="TWD83407.1"/>
    <property type="molecule type" value="Genomic_DNA"/>
</dbReference>
<dbReference type="AlphaFoldDB" id="A0A561BX32"/>
<keyword evidence="4" id="KW-1185">Reference proteome</keyword>
<dbReference type="Pfam" id="PF00857">
    <property type="entry name" value="Isochorismatase"/>
    <property type="match status" value="1"/>
</dbReference>
<dbReference type="InterPro" id="IPR050272">
    <property type="entry name" value="Isochorismatase-like_hydrls"/>
</dbReference>
<keyword evidence="1" id="KW-0378">Hydrolase</keyword>
<dbReference type="Proteomes" id="UP000318380">
    <property type="component" value="Unassembled WGS sequence"/>
</dbReference>